<dbReference type="EMBL" id="CP016761">
    <property type="protein sequence ID" value="ANX11943.1"/>
    <property type="molecule type" value="Genomic_DNA"/>
</dbReference>
<dbReference type="KEGG" id="far:ABE41_007975"/>
<dbReference type="Proteomes" id="UP000077412">
    <property type="component" value="Chromosome"/>
</dbReference>
<accession>A0A1B1Z393</accession>
<dbReference type="RefSeq" id="WP_066288543.1">
    <property type="nucleotide sequence ID" value="NZ_CP016761.1"/>
</dbReference>
<reference evidence="1 2" key="1">
    <citation type="submission" date="2016-08" db="EMBL/GenBank/DDBJ databases">
        <title>Complete genome sequence of Fictibacillus arsenicus G25-54, a strain with toxicity to nematodes and a potential arsenic-resistance activity.</title>
        <authorList>
            <person name="Zheng Z."/>
        </authorList>
    </citation>
    <scope>NUCLEOTIDE SEQUENCE [LARGE SCALE GENOMIC DNA]</scope>
    <source>
        <strain evidence="1 2">G25-54</strain>
    </source>
</reference>
<sequence length="116" mass="13737">MEKRPYYVNVESGEILPIKTASTFQFEISASDDDVRKLEKKFQEVDSAASDTFVRSHVPYVPYSNDPDNDRYDQKLQEAYRIIHDLGQDETRRFIETMSFWNPEKPEDIEKRPENN</sequence>
<dbReference type="OrthoDB" id="2706506at2"/>
<protein>
    <recommendedName>
        <fullName evidence="3">Hydrolase</fullName>
    </recommendedName>
</protein>
<organism evidence="1 2">
    <name type="scientific">Fictibacillus arsenicus</name>
    <dbReference type="NCBI Taxonomy" id="255247"/>
    <lineage>
        <taxon>Bacteria</taxon>
        <taxon>Bacillati</taxon>
        <taxon>Bacillota</taxon>
        <taxon>Bacilli</taxon>
        <taxon>Bacillales</taxon>
        <taxon>Fictibacillaceae</taxon>
        <taxon>Fictibacillus</taxon>
    </lineage>
</organism>
<proteinExistence type="predicted"/>
<dbReference type="STRING" id="255247.ABE41_007975"/>
<keyword evidence="2" id="KW-1185">Reference proteome</keyword>
<name>A0A1B1Z393_9BACL</name>
<evidence type="ECO:0000313" key="1">
    <source>
        <dbReference type="EMBL" id="ANX11943.1"/>
    </source>
</evidence>
<evidence type="ECO:0008006" key="3">
    <source>
        <dbReference type="Google" id="ProtNLM"/>
    </source>
</evidence>
<dbReference type="AlphaFoldDB" id="A0A1B1Z393"/>
<gene>
    <name evidence="1" type="ORF">ABE41_007975</name>
</gene>
<evidence type="ECO:0000313" key="2">
    <source>
        <dbReference type="Proteomes" id="UP000077412"/>
    </source>
</evidence>